<proteinExistence type="predicted"/>
<sequence>MSKSKNLDTYKWFISGYFNISYRWNELEMAINNFIEYEEKKEVEKLLAEVNFIKELGDWEYLRKVNIETAEIYYDEDRNKEFIRIMISVLTEKLKV</sequence>
<gene>
    <name evidence="1" type="ORF">AV654_01415</name>
</gene>
<evidence type="ECO:0000313" key="2">
    <source>
        <dbReference type="Proteomes" id="UP000076563"/>
    </source>
</evidence>
<name>A0A161UTT6_9BACL</name>
<dbReference type="EMBL" id="LQRA01000044">
    <property type="protein sequence ID" value="KZE81181.1"/>
    <property type="molecule type" value="Genomic_DNA"/>
</dbReference>
<comment type="caution">
    <text evidence="1">The sequence shown here is derived from an EMBL/GenBank/DDBJ whole genome shotgun (WGS) entry which is preliminary data.</text>
</comment>
<protein>
    <recommendedName>
        <fullName evidence="3">CdiI immunity protein domain-containing protein</fullName>
    </recommendedName>
</protein>
<organism evidence="1 2">
    <name type="scientific">Paenibacillus elgii</name>
    <dbReference type="NCBI Taxonomy" id="189691"/>
    <lineage>
        <taxon>Bacteria</taxon>
        <taxon>Bacillati</taxon>
        <taxon>Bacillota</taxon>
        <taxon>Bacilli</taxon>
        <taxon>Bacillales</taxon>
        <taxon>Paenibacillaceae</taxon>
        <taxon>Paenibacillus</taxon>
    </lineage>
</organism>
<keyword evidence="2" id="KW-1185">Reference proteome</keyword>
<dbReference type="RefSeq" id="WP_063179189.1">
    <property type="nucleotide sequence ID" value="NZ_LQRA01000044.1"/>
</dbReference>
<dbReference type="AlphaFoldDB" id="A0A161UTT6"/>
<reference evidence="2" key="1">
    <citation type="submission" date="2016-01" db="EMBL/GenBank/DDBJ databases">
        <title>Draft genome of Chromobacterium sp. F49.</title>
        <authorList>
            <person name="Hong K.W."/>
        </authorList>
    </citation>
    <scope>NUCLEOTIDE SEQUENCE [LARGE SCALE GENOMIC DNA]</scope>
    <source>
        <strain evidence="2">M63</strain>
    </source>
</reference>
<evidence type="ECO:0000313" key="1">
    <source>
        <dbReference type="EMBL" id="KZE81181.1"/>
    </source>
</evidence>
<evidence type="ECO:0008006" key="3">
    <source>
        <dbReference type="Google" id="ProtNLM"/>
    </source>
</evidence>
<dbReference type="Proteomes" id="UP000076563">
    <property type="component" value="Unassembled WGS sequence"/>
</dbReference>
<accession>A0A161UTT6</accession>